<evidence type="ECO:0000313" key="1">
    <source>
        <dbReference type="EMBL" id="OAU99620.1"/>
    </source>
</evidence>
<protein>
    <submittedName>
        <fullName evidence="1">Uncharacterized protein</fullName>
    </submittedName>
</protein>
<comment type="caution">
    <text evidence="1">The sequence shown here is derived from an EMBL/GenBank/DDBJ whole genome shotgun (WGS) entry which is preliminary data.</text>
</comment>
<evidence type="ECO:0000313" key="2">
    <source>
        <dbReference type="Proteomes" id="UP000078446"/>
    </source>
</evidence>
<name>A0A7Z0UX39_MORCA</name>
<reference evidence="1 2" key="1">
    <citation type="journal article" date="2016" name="Genome Biol. Evol.">
        <title>Comparative Genomic Analyses of the Moraxella catarrhalis Serosensitive and Seroresistant Lineages Demonstrate Their Independent Evolution.</title>
        <authorList>
            <person name="Earl J.P."/>
            <person name="de Vries S.P."/>
            <person name="Ahmed A."/>
            <person name="Powell E."/>
            <person name="Schultz M.P."/>
            <person name="Hermans P.W."/>
            <person name="Hill D.J."/>
            <person name="Zhou Z."/>
            <person name="Constantinidou C.I."/>
            <person name="Hu F.Z."/>
            <person name="Bootsma H.J."/>
            <person name="Ehrlich G.D."/>
        </authorList>
    </citation>
    <scope>NUCLEOTIDE SEQUENCE [LARGE SCALE GENOMIC DNA]</scope>
    <source>
        <strain evidence="1 2">Z7574</strain>
    </source>
</reference>
<organism evidence="1 2">
    <name type="scientific">Moraxella catarrhalis</name>
    <name type="common">Branhamella catarrhalis</name>
    <dbReference type="NCBI Taxonomy" id="480"/>
    <lineage>
        <taxon>Bacteria</taxon>
        <taxon>Pseudomonadati</taxon>
        <taxon>Pseudomonadota</taxon>
        <taxon>Gammaproteobacteria</taxon>
        <taxon>Moraxellales</taxon>
        <taxon>Moraxellaceae</taxon>
        <taxon>Moraxella</taxon>
    </lineage>
</organism>
<dbReference type="AlphaFoldDB" id="A0A7Z0UX39"/>
<sequence>MCWVNQHIFYLILKSKKNPTTTHKKTKPFRVWFLWQLPG</sequence>
<dbReference type="Proteomes" id="UP000078446">
    <property type="component" value="Unassembled WGS sequence"/>
</dbReference>
<dbReference type="EMBL" id="LXHE01000019">
    <property type="protein sequence ID" value="OAU99620.1"/>
    <property type="molecule type" value="Genomic_DNA"/>
</dbReference>
<gene>
    <name evidence="1" type="ORF">AO382_1858</name>
</gene>
<proteinExistence type="predicted"/>
<accession>A0A7Z0UX39</accession>